<reference evidence="4" key="2">
    <citation type="submission" date="2023-11" db="UniProtKB">
        <authorList>
            <consortium name="WormBaseParasite"/>
        </authorList>
    </citation>
    <scope>IDENTIFICATION</scope>
</reference>
<reference evidence="3" key="1">
    <citation type="submission" date="2022-06" db="EMBL/GenBank/DDBJ databases">
        <authorList>
            <person name="Berger JAMES D."/>
            <person name="Berger JAMES D."/>
        </authorList>
    </citation>
    <scope>NUCLEOTIDE SEQUENCE [LARGE SCALE GENOMIC DNA]</scope>
</reference>
<keyword evidence="2" id="KW-0732">Signal</keyword>
<evidence type="ECO:0000313" key="4">
    <source>
        <dbReference type="WBParaSite" id="TREG1_82190.1"/>
    </source>
</evidence>
<dbReference type="Proteomes" id="UP000050795">
    <property type="component" value="Unassembled WGS sequence"/>
</dbReference>
<dbReference type="WBParaSite" id="TREG1_82190.1">
    <property type="protein sequence ID" value="TREG1_82190.1"/>
    <property type="gene ID" value="TREG1_82190"/>
</dbReference>
<evidence type="ECO:0000256" key="1">
    <source>
        <dbReference type="SAM" id="MobiDB-lite"/>
    </source>
</evidence>
<feature type="signal peptide" evidence="2">
    <location>
        <begin position="1"/>
        <end position="22"/>
    </location>
</feature>
<feature type="compositionally biased region" description="Basic and acidic residues" evidence="1">
    <location>
        <begin position="50"/>
        <end position="65"/>
    </location>
</feature>
<keyword evidence="3" id="KW-1185">Reference proteome</keyword>
<feature type="chain" id="PRO_5041744670" evidence="2">
    <location>
        <begin position="23"/>
        <end position="116"/>
    </location>
</feature>
<evidence type="ECO:0000256" key="2">
    <source>
        <dbReference type="SAM" id="SignalP"/>
    </source>
</evidence>
<evidence type="ECO:0000313" key="3">
    <source>
        <dbReference type="Proteomes" id="UP000050795"/>
    </source>
</evidence>
<feature type="compositionally biased region" description="Basic and acidic residues" evidence="1">
    <location>
        <begin position="27"/>
        <end position="36"/>
    </location>
</feature>
<dbReference type="AlphaFoldDB" id="A0AA85K777"/>
<sequence>MMKLALFYLVACVFCHLQIVSCNRRRPDTSVKEHGSVPKGFGDSRASDPSVKEHGSVPKGFGDSRDITDELMNDFFYYPDKSVKNPGFTFSTKEWGEFNVITEFLKANDELQPFYD</sequence>
<feature type="region of interest" description="Disordered" evidence="1">
    <location>
        <begin position="27"/>
        <end position="65"/>
    </location>
</feature>
<organism evidence="3 4">
    <name type="scientific">Trichobilharzia regenti</name>
    <name type="common">Nasal bird schistosome</name>
    <dbReference type="NCBI Taxonomy" id="157069"/>
    <lineage>
        <taxon>Eukaryota</taxon>
        <taxon>Metazoa</taxon>
        <taxon>Spiralia</taxon>
        <taxon>Lophotrochozoa</taxon>
        <taxon>Platyhelminthes</taxon>
        <taxon>Trematoda</taxon>
        <taxon>Digenea</taxon>
        <taxon>Strigeidida</taxon>
        <taxon>Schistosomatoidea</taxon>
        <taxon>Schistosomatidae</taxon>
        <taxon>Trichobilharzia</taxon>
    </lineage>
</organism>
<accession>A0AA85K777</accession>
<name>A0AA85K777_TRIRE</name>
<protein>
    <submittedName>
        <fullName evidence="4">Uncharacterized protein</fullName>
    </submittedName>
</protein>
<proteinExistence type="predicted"/>